<dbReference type="EMBL" id="OW152822">
    <property type="protein sequence ID" value="CAH2036932.1"/>
    <property type="molecule type" value="Genomic_DNA"/>
</dbReference>
<evidence type="ECO:0000313" key="3">
    <source>
        <dbReference type="Proteomes" id="UP000837857"/>
    </source>
</evidence>
<evidence type="ECO:0000256" key="1">
    <source>
        <dbReference type="SAM" id="MobiDB-lite"/>
    </source>
</evidence>
<feature type="compositionally biased region" description="Basic and acidic residues" evidence="1">
    <location>
        <begin position="61"/>
        <end position="79"/>
    </location>
</feature>
<proteinExistence type="predicted"/>
<gene>
    <name evidence="2" type="ORF">IPOD504_LOCUS941</name>
</gene>
<dbReference type="Proteomes" id="UP000837857">
    <property type="component" value="Chromosome 10"/>
</dbReference>
<organism evidence="2 3">
    <name type="scientific">Iphiclides podalirius</name>
    <name type="common">scarce swallowtail</name>
    <dbReference type="NCBI Taxonomy" id="110791"/>
    <lineage>
        <taxon>Eukaryota</taxon>
        <taxon>Metazoa</taxon>
        <taxon>Ecdysozoa</taxon>
        <taxon>Arthropoda</taxon>
        <taxon>Hexapoda</taxon>
        <taxon>Insecta</taxon>
        <taxon>Pterygota</taxon>
        <taxon>Neoptera</taxon>
        <taxon>Endopterygota</taxon>
        <taxon>Lepidoptera</taxon>
        <taxon>Glossata</taxon>
        <taxon>Ditrysia</taxon>
        <taxon>Papilionoidea</taxon>
        <taxon>Papilionidae</taxon>
        <taxon>Papilioninae</taxon>
        <taxon>Iphiclides</taxon>
    </lineage>
</organism>
<accession>A0ABN8HQ14</accession>
<name>A0ABN8HQ14_9NEOP</name>
<feature type="region of interest" description="Disordered" evidence="1">
    <location>
        <begin position="59"/>
        <end position="79"/>
    </location>
</feature>
<keyword evidence="3" id="KW-1185">Reference proteome</keyword>
<feature type="non-terminal residue" evidence="2">
    <location>
        <position position="1"/>
    </location>
</feature>
<reference evidence="2" key="1">
    <citation type="submission" date="2022-03" db="EMBL/GenBank/DDBJ databases">
        <authorList>
            <person name="Martin H S."/>
        </authorList>
    </citation>
    <scope>NUCLEOTIDE SEQUENCE</scope>
</reference>
<sequence length="116" mass="13103">MLLIASNDSKVIPLKATPNTKRVRASQVCINLRFAQTHQNLPDKTEIDSGINVSPNVYSSKYDRGYPKDGKEPGSDDGFLEKSRAILKCYSYPDRRLTGRMPDFSPPWDKQPDSEQ</sequence>
<feature type="region of interest" description="Disordered" evidence="1">
    <location>
        <begin position="95"/>
        <end position="116"/>
    </location>
</feature>
<evidence type="ECO:0000313" key="2">
    <source>
        <dbReference type="EMBL" id="CAH2036932.1"/>
    </source>
</evidence>
<protein>
    <submittedName>
        <fullName evidence="2">Uncharacterized protein</fullName>
    </submittedName>
</protein>